<sequence>MDDGSEGKMWIASHVGGASKLNWAADDLRSVFVAAAGVHPCYVFAVVCTQRFAECTISEESVSPACRKLRPACHALSQSATSRPVALSSWRMMPSGMTPDLKSDCQLYDMSKGSHRPFAAIILRSSVDYKVAADCEPSMHGNFVSG</sequence>
<proteinExistence type="predicted"/>
<dbReference type="EMBL" id="WISR01000131">
    <property type="protein sequence ID" value="MQW33864.1"/>
    <property type="molecule type" value="Genomic_DNA"/>
</dbReference>
<evidence type="ECO:0000313" key="1">
    <source>
        <dbReference type="EMBL" id="MQW33864.1"/>
    </source>
</evidence>
<accession>A0AAW9TPM6</accession>
<organism evidence="1 2">
    <name type="scientific">Rhizobium meliloti</name>
    <name type="common">Ensifer meliloti</name>
    <name type="synonym">Sinorhizobium meliloti</name>
    <dbReference type="NCBI Taxonomy" id="382"/>
    <lineage>
        <taxon>Bacteria</taxon>
        <taxon>Pseudomonadati</taxon>
        <taxon>Pseudomonadota</taxon>
        <taxon>Alphaproteobacteria</taxon>
        <taxon>Hyphomicrobiales</taxon>
        <taxon>Rhizobiaceae</taxon>
        <taxon>Sinorhizobium/Ensifer group</taxon>
        <taxon>Sinorhizobium</taxon>
    </lineage>
</organism>
<dbReference type="Proteomes" id="UP000429484">
    <property type="component" value="Unassembled WGS sequence"/>
</dbReference>
<name>A0AAW9TPM6_RHIML</name>
<evidence type="ECO:0000313" key="2">
    <source>
        <dbReference type="Proteomes" id="UP000429484"/>
    </source>
</evidence>
<comment type="caution">
    <text evidence="1">The sequence shown here is derived from an EMBL/GenBank/DDBJ whole genome shotgun (WGS) entry which is preliminary data.</text>
</comment>
<gene>
    <name evidence="1" type="ORF">GHK53_13910</name>
</gene>
<reference evidence="1 2" key="1">
    <citation type="journal article" date="2013" name="Genome Biol.">
        <title>Comparative genomics of the core and accessory genomes of 48 Sinorhizobium strains comprising five genospecies.</title>
        <authorList>
            <person name="Sugawara M."/>
            <person name="Epstein B."/>
            <person name="Badgley B.D."/>
            <person name="Unno T."/>
            <person name="Xu L."/>
            <person name="Reese J."/>
            <person name="Gyaneshwar P."/>
            <person name="Denny R."/>
            <person name="Mudge J."/>
            <person name="Bharti A.K."/>
            <person name="Farmer A.D."/>
            <person name="May G.D."/>
            <person name="Woodward J.E."/>
            <person name="Medigue C."/>
            <person name="Vallenet D."/>
            <person name="Lajus A."/>
            <person name="Rouy Z."/>
            <person name="Martinez-Vaz B."/>
            <person name="Tiffin P."/>
            <person name="Young N.D."/>
            <person name="Sadowsky M.J."/>
        </authorList>
    </citation>
    <scope>NUCLEOTIDE SEQUENCE [LARGE SCALE GENOMIC DNA]</scope>
    <source>
        <strain evidence="1 2">N6B1</strain>
    </source>
</reference>
<dbReference type="AlphaFoldDB" id="A0AAW9TPM6"/>
<protein>
    <submittedName>
        <fullName evidence="1">Uncharacterized protein</fullName>
    </submittedName>
</protein>